<protein>
    <submittedName>
        <fullName evidence="2">Uncharacterized protein</fullName>
    </submittedName>
</protein>
<comment type="caution">
    <text evidence="2">The sequence shown here is derived from an EMBL/GenBank/DDBJ whole genome shotgun (WGS) entry which is preliminary data.</text>
</comment>
<evidence type="ECO:0000256" key="1">
    <source>
        <dbReference type="SAM" id="MobiDB-lite"/>
    </source>
</evidence>
<keyword evidence="3" id="KW-1185">Reference proteome</keyword>
<evidence type="ECO:0000313" key="3">
    <source>
        <dbReference type="Proteomes" id="UP000823775"/>
    </source>
</evidence>
<accession>A0ABS8VZZ0</accession>
<dbReference type="Proteomes" id="UP000823775">
    <property type="component" value="Unassembled WGS sequence"/>
</dbReference>
<evidence type="ECO:0000313" key="2">
    <source>
        <dbReference type="EMBL" id="MCE2054975.1"/>
    </source>
</evidence>
<reference evidence="2 3" key="1">
    <citation type="journal article" date="2021" name="BMC Genomics">
        <title>Datura genome reveals duplications of psychoactive alkaloid biosynthetic genes and high mutation rate following tissue culture.</title>
        <authorList>
            <person name="Rajewski A."/>
            <person name="Carter-House D."/>
            <person name="Stajich J."/>
            <person name="Litt A."/>
        </authorList>
    </citation>
    <scope>NUCLEOTIDE SEQUENCE [LARGE SCALE GENOMIC DNA]</scope>
    <source>
        <strain evidence="2">AR-01</strain>
    </source>
</reference>
<gene>
    <name evidence="2" type="ORF">HAX54_041732</name>
</gene>
<organism evidence="2 3">
    <name type="scientific">Datura stramonium</name>
    <name type="common">Jimsonweed</name>
    <name type="synonym">Common thornapple</name>
    <dbReference type="NCBI Taxonomy" id="4076"/>
    <lineage>
        <taxon>Eukaryota</taxon>
        <taxon>Viridiplantae</taxon>
        <taxon>Streptophyta</taxon>
        <taxon>Embryophyta</taxon>
        <taxon>Tracheophyta</taxon>
        <taxon>Spermatophyta</taxon>
        <taxon>Magnoliopsida</taxon>
        <taxon>eudicotyledons</taxon>
        <taxon>Gunneridae</taxon>
        <taxon>Pentapetalae</taxon>
        <taxon>asterids</taxon>
        <taxon>lamiids</taxon>
        <taxon>Solanales</taxon>
        <taxon>Solanaceae</taxon>
        <taxon>Solanoideae</taxon>
        <taxon>Datureae</taxon>
        <taxon>Datura</taxon>
    </lineage>
</organism>
<feature type="region of interest" description="Disordered" evidence="1">
    <location>
        <begin position="31"/>
        <end position="54"/>
    </location>
</feature>
<dbReference type="EMBL" id="JACEIK010006047">
    <property type="protein sequence ID" value="MCE2054975.1"/>
    <property type="molecule type" value="Genomic_DNA"/>
</dbReference>
<sequence length="140" mass="15785">MKRNLPIHDITVELEDDEEIEWTNLTSARRKSKAPSLPRGFEVTTRKHLSSDTSIRRATNEIVTSQRDTNEIVSNPAPINHKTTNSEMGGANRERTWAGMVTGNKLAAEGMSLTYFQLVIKEGEIVVHLLQEDIEAKNQK</sequence>
<feature type="region of interest" description="Disordered" evidence="1">
    <location>
        <begin position="66"/>
        <end position="92"/>
    </location>
</feature>
<name>A0ABS8VZZ0_DATST</name>
<proteinExistence type="predicted"/>